<reference evidence="8" key="1">
    <citation type="journal article" date="2019" name="Int. J. Syst. Evol. Microbiol.">
        <title>The Global Catalogue of Microorganisms (GCM) 10K type strain sequencing project: providing services to taxonomists for standard genome sequencing and annotation.</title>
        <authorList>
            <consortium name="The Broad Institute Genomics Platform"/>
            <consortium name="The Broad Institute Genome Sequencing Center for Infectious Disease"/>
            <person name="Wu L."/>
            <person name="Ma J."/>
        </authorList>
    </citation>
    <scope>NUCLEOTIDE SEQUENCE [LARGE SCALE GENOMIC DNA]</scope>
    <source>
        <strain evidence="8">CGMCC 4.7643</strain>
    </source>
</reference>
<dbReference type="InterPro" id="IPR002810">
    <property type="entry name" value="NfeD-like_C"/>
</dbReference>
<protein>
    <submittedName>
        <fullName evidence="7">NfeD family protein</fullName>
    </submittedName>
</protein>
<comment type="caution">
    <text evidence="7">The sequence shown here is derived from an EMBL/GenBank/DDBJ whole genome shotgun (WGS) entry which is preliminary data.</text>
</comment>
<evidence type="ECO:0000313" key="8">
    <source>
        <dbReference type="Proteomes" id="UP001597419"/>
    </source>
</evidence>
<evidence type="ECO:0000256" key="4">
    <source>
        <dbReference type="ARBA" id="ARBA00023136"/>
    </source>
</evidence>
<proteinExistence type="predicted"/>
<dbReference type="SUPFAM" id="SSF141322">
    <property type="entry name" value="NfeD domain-like"/>
    <property type="match status" value="1"/>
</dbReference>
<keyword evidence="3 5" id="KW-1133">Transmembrane helix</keyword>
<dbReference type="PANTHER" id="PTHR33507:SF3">
    <property type="entry name" value="INNER MEMBRANE PROTEIN YBBJ"/>
    <property type="match status" value="1"/>
</dbReference>
<dbReference type="Proteomes" id="UP001597419">
    <property type="component" value="Unassembled WGS sequence"/>
</dbReference>
<feature type="transmembrane region" description="Helical" evidence="5">
    <location>
        <begin position="45"/>
        <end position="64"/>
    </location>
</feature>
<name>A0ABW5GQ33_9PSEU</name>
<accession>A0ABW5GQ33</accession>
<keyword evidence="8" id="KW-1185">Reference proteome</keyword>
<feature type="domain" description="NfeD-like C-terminal" evidence="6">
    <location>
        <begin position="82"/>
        <end position="141"/>
    </location>
</feature>
<gene>
    <name evidence="7" type="ORF">ACFSYJ_30295</name>
</gene>
<keyword evidence="4 5" id="KW-0472">Membrane</keyword>
<organism evidence="7 8">
    <name type="scientific">Amycolatopsis samaneae</name>
    <dbReference type="NCBI Taxonomy" id="664691"/>
    <lineage>
        <taxon>Bacteria</taxon>
        <taxon>Bacillati</taxon>
        <taxon>Actinomycetota</taxon>
        <taxon>Actinomycetes</taxon>
        <taxon>Pseudonocardiales</taxon>
        <taxon>Pseudonocardiaceae</taxon>
        <taxon>Amycolatopsis</taxon>
    </lineage>
</organism>
<dbReference type="RefSeq" id="WP_345392898.1">
    <property type="nucleotide sequence ID" value="NZ_BAABHG010000005.1"/>
</dbReference>
<dbReference type="InterPro" id="IPR012340">
    <property type="entry name" value="NA-bd_OB-fold"/>
</dbReference>
<comment type="subcellular location">
    <subcellularLocation>
        <location evidence="1">Membrane</location>
        <topology evidence="1">Multi-pass membrane protein</topology>
    </subcellularLocation>
</comment>
<dbReference type="EMBL" id="JBHUKU010000020">
    <property type="protein sequence ID" value="MFD2462935.1"/>
    <property type="molecule type" value="Genomic_DNA"/>
</dbReference>
<dbReference type="PANTHER" id="PTHR33507">
    <property type="entry name" value="INNER MEMBRANE PROTEIN YBBJ"/>
    <property type="match status" value="1"/>
</dbReference>
<evidence type="ECO:0000259" key="6">
    <source>
        <dbReference type="Pfam" id="PF01957"/>
    </source>
</evidence>
<sequence length="144" mass="14686">MTAALVFLILGIVLMIAEVLSGDFVLIMIGLGALFGAGSAALTGNVFIDVAVFAIASVGMLVLVRPTLKRRFLAGPEVRTNADALVGARAVVLSTVDSDAGQVKIGGDVWSARCMSEEHPPIVPGTKVTVVEISGATAIVAEAP</sequence>
<dbReference type="Gene3D" id="2.40.50.140">
    <property type="entry name" value="Nucleic acid-binding proteins"/>
    <property type="match status" value="1"/>
</dbReference>
<dbReference type="Pfam" id="PF01957">
    <property type="entry name" value="NfeD"/>
    <property type="match status" value="1"/>
</dbReference>
<evidence type="ECO:0000256" key="3">
    <source>
        <dbReference type="ARBA" id="ARBA00022989"/>
    </source>
</evidence>
<evidence type="ECO:0000256" key="5">
    <source>
        <dbReference type="SAM" id="Phobius"/>
    </source>
</evidence>
<evidence type="ECO:0000256" key="1">
    <source>
        <dbReference type="ARBA" id="ARBA00004141"/>
    </source>
</evidence>
<evidence type="ECO:0000313" key="7">
    <source>
        <dbReference type="EMBL" id="MFD2462935.1"/>
    </source>
</evidence>
<evidence type="ECO:0000256" key="2">
    <source>
        <dbReference type="ARBA" id="ARBA00022692"/>
    </source>
</evidence>
<dbReference type="InterPro" id="IPR052165">
    <property type="entry name" value="Membrane_assoc_protease"/>
</dbReference>
<keyword evidence="2 5" id="KW-0812">Transmembrane</keyword>